<sequence>MPRLTEHVARELYYVIDQPPAFMSKELRELHERILAVGDPAAVTRAERNQISHRLPPEEEDRLCREKVGLSLPELKDKVMTSGADTLTEDECAMILFRRAPYFEMDLLPDEKRLVQQVLELLANDYDQEVWRRTYFRDRAFDQVRKERKAKIKQEKKAAMEAKIQSMRPLWVLDMFAAKLPRWGFVVFRTAYGVGMDDKWKLFTAIHSITAMKQFHCWYRAQELKRNLEPLFVSESQLDGADIDTLRRRFKTMREQNEIPEGLATDCFLVVDKEVLNHPVITSKTQYQPKTPGAADAWDTTLPLTAVDPDYDESASVSDDGESSGFKGTITIPLPKVFDWLYYCFHAKSEDWETRYKNTIGGPAEAMVSIIESPFPTDQY</sequence>
<name>W3WIL0_PESFW</name>
<evidence type="ECO:0000313" key="1">
    <source>
        <dbReference type="EMBL" id="ETS73624.1"/>
    </source>
</evidence>
<evidence type="ECO:0000313" key="2">
    <source>
        <dbReference type="Proteomes" id="UP000030651"/>
    </source>
</evidence>
<keyword evidence="2" id="KW-1185">Reference proteome</keyword>
<dbReference type="Proteomes" id="UP000030651">
    <property type="component" value="Unassembled WGS sequence"/>
</dbReference>
<dbReference type="EMBL" id="KI912121">
    <property type="protein sequence ID" value="ETS73624.1"/>
    <property type="molecule type" value="Genomic_DNA"/>
</dbReference>
<protein>
    <submittedName>
        <fullName evidence="1">Uncharacterized protein</fullName>
    </submittedName>
</protein>
<dbReference type="InParanoid" id="W3WIL0"/>
<dbReference type="RefSeq" id="XP_007841342.1">
    <property type="nucleotide sequence ID" value="XM_007843151.1"/>
</dbReference>
<reference evidence="2" key="1">
    <citation type="journal article" date="2015" name="BMC Genomics">
        <title>Genomic and transcriptomic analysis of the endophytic fungus Pestalotiopsis fici reveals its lifestyle and high potential for synthesis of natural products.</title>
        <authorList>
            <person name="Wang X."/>
            <person name="Zhang X."/>
            <person name="Liu L."/>
            <person name="Xiang M."/>
            <person name="Wang W."/>
            <person name="Sun X."/>
            <person name="Che Y."/>
            <person name="Guo L."/>
            <person name="Liu G."/>
            <person name="Guo L."/>
            <person name="Wang C."/>
            <person name="Yin W.B."/>
            <person name="Stadler M."/>
            <person name="Zhang X."/>
            <person name="Liu X."/>
        </authorList>
    </citation>
    <scope>NUCLEOTIDE SEQUENCE [LARGE SCALE GENOMIC DNA]</scope>
    <source>
        <strain evidence="2">W106-1 / CGMCC3.15140</strain>
    </source>
</reference>
<dbReference type="AlphaFoldDB" id="W3WIL0"/>
<dbReference type="OrthoDB" id="4424523at2759"/>
<dbReference type="eggNOG" id="ENOG502SPJT">
    <property type="taxonomic scope" value="Eukaryota"/>
</dbReference>
<dbReference type="OMA" id="TEDECAM"/>
<accession>W3WIL0</accession>
<dbReference type="KEGG" id="pfy:PFICI_14570"/>
<organism evidence="1 2">
    <name type="scientific">Pestalotiopsis fici (strain W106-1 / CGMCC3.15140)</name>
    <dbReference type="NCBI Taxonomy" id="1229662"/>
    <lineage>
        <taxon>Eukaryota</taxon>
        <taxon>Fungi</taxon>
        <taxon>Dikarya</taxon>
        <taxon>Ascomycota</taxon>
        <taxon>Pezizomycotina</taxon>
        <taxon>Sordariomycetes</taxon>
        <taxon>Xylariomycetidae</taxon>
        <taxon>Amphisphaeriales</taxon>
        <taxon>Sporocadaceae</taxon>
        <taxon>Pestalotiopsis</taxon>
    </lineage>
</organism>
<dbReference type="GeneID" id="19279583"/>
<dbReference type="HOGENOM" id="CLU_727813_0_0_1"/>
<gene>
    <name evidence="1" type="ORF">PFICI_14570</name>
</gene>
<proteinExistence type="predicted"/>